<dbReference type="AlphaFoldDB" id="A0A9P0WYY8"/>
<feature type="region of interest" description="Disordered" evidence="1">
    <location>
        <begin position="227"/>
        <end position="302"/>
    </location>
</feature>
<dbReference type="Proteomes" id="UP001152562">
    <property type="component" value="Unassembled WGS sequence"/>
</dbReference>
<reference evidence="2" key="1">
    <citation type="submission" date="2022-05" db="EMBL/GenBank/DDBJ databases">
        <authorList>
            <person name="Okamura Y."/>
        </authorList>
    </citation>
    <scope>NUCLEOTIDE SEQUENCE</scope>
</reference>
<gene>
    <name evidence="2" type="ORF">PIBRA_LOCUS1008</name>
</gene>
<evidence type="ECO:0000256" key="1">
    <source>
        <dbReference type="SAM" id="MobiDB-lite"/>
    </source>
</evidence>
<comment type="caution">
    <text evidence="2">The sequence shown here is derived from an EMBL/GenBank/DDBJ whole genome shotgun (WGS) entry which is preliminary data.</text>
</comment>
<sequence>MRPVRTSGGGGRAHVSAAQCCCAPQVRWHIRCYAGVSLETHIPQPTPCAYINAPVAIELYSLVCYPIRTHMLHSLSSSTTHTSRSVVSSRLPIEHTTTSRRRVRVEVFVRRGRCECVRRHRGSRCTRVARPFAPLRDCEQRAAPRSAIDRKHGIVDSTDSNNALGTSAGVRGHGAVGRAGGDASSSRTQAPSFLIGMGETAEVAGDGWSSARDGGAGDARAVCRSSGTAWPASQHTAAGRRVRSGRTPTITSPLSASRADEKQLPAAAEQVRERRTRMGGGRGGAGRRTARSGQEGRAAAESHTLVGAHGCTAGVAAAVGRSATVRDGAASFRAVTAARRVTSPHLCTSLPYHAYIPLSGRPDSPAGARVPEYYRLANLFIWGRRWAGRRSPAAPTETTPGERLVFVL</sequence>
<evidence type="ECO:0000313" key="2">
    <source>
        <dbReference type="EMBL" id="CAH3913636.1"/>
    </source>
</evidence>
<name>A0A9P0WYY8_PIEBR</name>
<accession>A0A9P0WYY8</accession>
<organism evidence="2 3">
    <name type="scientific">Pieris brassicae</name>
    <name type="common">White butterfly</name>
    <name type="synonym">Large white butterfly</name>
    <dbReference type="NCBI Taxonomy" id="7116"/>
    <lineage>
        <taxon>Eukaryota</taxon>
        <taxon>Metazoa</taxon>
        <taxon>Ecdysozoa</taxon>
        <taxon>Arthropoda</taxon>
        <taxon>Hexapoda</taxon>
        <taxon>Insecta</taxon>
        <taxon>Pterygota</taxon>
        <taxon>Neoptera</taxon>
        <taxon>Endopterygota</taxon>
        <taxon>Lepidoptera</taxon>
        <taxon>Glossata</taxon>
        <taxon>Ditrysia</taxon>
        <taxon>Papilionoidea</taxon>
        <taxon>Pieridae</taxon>
        <taxon>Pierinae</taxon>
        <taxon>Pieris</taxon>
    </lineage>
</organism>
<proteinExistence type="predicted"/>
<dbReference type="EMBL" id="CALOZG010000001">
    <property type="protein sequence ID" value="CAH3913636.1"/>
    <property type="molecule type" value="Genomic_DNA"/>
</dbReference>
<keyword evidence="3" id="KW-1185">Reference proteome</keyword>
<feature type="compositionally biased region" description="Polar residues" evidence="1">
    <location>
        <begin position="227"/>
        <end position="236"/>
    </location>
</feature>
<protein>
    <submittedName>
        <fullName evidence="2">Uncharacterized protein</fullName>
    </submittedName>
</protein>
<feature type="compositionally biased region" description="Polar residues" evidence="1">
    <location>
        <begin position="246"/>
        <end position="255"/>
    </location>
</feature>
<evidence type="ECO:0000313" key="3">
    <source>
        <dbReference type="Proteomes" id="UP001152562"/>
    </source>
</evidence>